<sequence length="234" mass="25895">MKKLVSLVLIFFLLAITPLYAFASDAEVESKSDTEIINMNGETMIVHKSENLSGDVTLEMLNNDSELAVLANNDTTVKVNGVEAIEINEGSIQIPEDAVIVPEDNGSDVGIQGRAYVAESDSPYSEYEFTNYRGGSYKSLRLYNVLKAISLSLLTSAIVYVCFVNPLAAAVAGAIIGAIPVAFQDSQALYYIENEWYHGQLGSLVKRYTQAYFFDKDYSPRYHIKDIAYHSIFI</sequence>
<dbReference type="RefSeq" id="WP_090554119.1">
    <property type="nucleotide sequence ID" value="NZ_FNFP01000007.1"/>
</dbReference>
<dbReference type="AlphaFoldDB" id="A0A1G9GZB1"/>
<name>A0A1G9GZB1_9FIRM</name>
<organism evidence="2 3">
    <name type="scientific">Natronincola ferrireducens</name>
    <dbReference type="NCBI Taxonomy" id="393762"/>
    <lineage>
        <taxon>Bacteria</taxon>
        <taxon>Bacillati</taxon>
        <taxon>Bacillota</taxon>
        <taxon>Clostridia</taxon>
        <taxon>Peptostreptococcales</taxon>
        <taxon>Natronincolaceae</taxon>
        <taxon>Natronincola</taxon>
    </lineage>
</organism>
<feature type="signal peptide" evidence="1">
    <location>
        <begin position="1"/>
        <end position="23"/>
    </location>
</feature>
<keyword evidence="3" id="KW-1185">Reference proteome</keyword>
<dbReference type="STRING" id="393762.SAMN05660472_02536"/>
<feature type="chain" id="PRO_5011501224" description="FecR family protein" evidence="1">
    <location>
        <begin position="24"/>
        <end position="234"/>
    </location>
</feature>
<accession>A0A1G9GZB1</accession>
<protein>
    <recommendedName>
        <fullName evidence="4">FecR family protein</fullName>
    </recommendedName>
</protein>
<dbReference type="EMBL" id="FNFP01000007">
    <property type="protein sequence ID" value="SDL06007.1"/>
    <property type="molecule type" value="Genomic_DNA"/>
</dbReference>
<dbReference type="Proteomes" id="UP000198718">
    <property type="component" value="Unassembled WGS sequence"/>
</dbReference>
<evidence type="ECO:0000313" key="3">
    <source>
        <dbReference type="Proteomes" id="UP000198718"/>
    </source>
</evidence>
<evidence type="ECO:0000313" key="2">
    <source>
        <dbReference type="EMBL" id="SDL06007.1"/>
    </source>
</evidence>
<proteinExistence type="predicted"/>
<evidence type="ECO:0008006" key="4">
    <source>
        <dbReference type="Google" id="ProtNLM"/>
    </source>
</evidence>
<reference evidence="2 3" key="1">
    <citation type="submission" date="2016-10" db="EMBL/GenBank/DDBJ databases">
        <authorList>
            <person name="de Groot N.N."/>
        </authorList>
    </citation>
    <scope>NUCLEOTIDE SEQUENCE [LARGE SCALE GENOMIC DNA]</scope>
    <source>
        <strain evidence="2 3">DSM 18346</strain>
    </source>
</reference>
<keyword evidence="1" id="KW-0732">Signal</keyword>
<gene>
    <name evidence="2" type="ORF">SAMN05660472_02536</name>
</gene>
<evidence type="ECO:0000256" key="1">
    <source>
        <dbReference type="SAM" id="SignalP"/>
    </source>
</evidence>